<dbReference type="Gene3D" id="3.40.190.10">
    <property type="entry name" value="Periplasmic binding protein-like II"/>
    <property type="match status" value="2"/>
</dbReference>
<evidence type="ECO:0000313" key="1">
    <source>
        <dbReference type="EMBL" id="HHJ52639.1"/>
    </source>
</evidence>
<organism evidence="1">
    <name type="scientific">Caldithrix abyssi</name>
    <dbReference type="NCBI Taxonomy" id="187145"/>
    <lineage>
        <taxon>Bacteria</taxon>
        <taxon>Pseudomonadati</taxon>
        <taxon>Calditrichota</taxon>
        <taxon>Calditrichia</taxon>
        <taxon>Calditrichales</taxon>
        <taxon>Calditrichaceae</taxon>
        <taxon>Caldithrix</taxon>
    </lineage>
</organism>
<dbReference type="Proteomes" id="UP000886124">
    <property type="component" value="Unassembled WGS sequence"/>
</dbReference>
<sequence length="303" mass="34294">MKKLYFVLSALFLLLTAAGTFWLYSFLLNIRSESPLPASFPSAERKPTIYIGVVSRYSPYLIYEGYQPIMDYLSAHTGHRYELRLSSRYEQTIKQLANGEVAAAFLGSFLYARYKNTYRLKALLQPLNAAGQPLFRSVVITAADQPLQSINQIKGKRLALPSPLSFSGNWLFNPRLCSPVFRRTDFDSIRYFGHHNTVVYQIIKHNFDVGVVKERVAREFLPHGIKMIARSKPFPSSPLVVSRHTPPAIAEEIRKTLLTLPAIESQTSATLTHWDREFRFGFVPAREAAFDSLAISMQGLGAK</sequence>
<protein>
    <submittedName>
        <fullName evidence="1">Phosphonate ABC transporter substrate-binding protein</fullName>
    </submittedName>
</protein>
<comment type="caution">
    <text evidence="1">The sequence shown here is derived from an EMBL/GenBank/DDBJ whole genome shotgun (WGS) entry which is preliminary data.</text>
</comment>
<accession>A0A7V5PP33</accession>
<dbReference type="Pfam" id="PF12974">
    <property type="entry name" value="Phosphonate-bd"/>
    <property type="match status" value="1"/>
</dbReference>
<gene>
    <name evidence="1" type="ORF">ENJ89_05550</name>
</gene>
<dbReference type="AlphaFoldDB" id="A0A7V5PP33"/>
<name>A0A7V5PP33_CALAY</name>
<dbReference type="EMBL" id="DROD01000381">
    <property type="protein sequence ID" value="HHJ52639.1"/>
    <property type="molecule type" value="Genomic_DNA"/>
</dbReference>
<dbReference type="SUPFAM" id="SSF53850">
    <property type="entry name" value="Periplasmic binding protein-like II"/>
    <property type="match status" value="1"/>
</dbReference>
<dbReference type="PANTHER" id="PTHR35841">
    <property type="entry name" value="PHOSPHONATES-BINDING PERIPLASMIC PROTEIN"/>
    <property type="match status" value="1"/>
</dbReference>
<reference evidence="1" key="1">
    <citation type="journal article" date="2020" name="mSystems">
        <title>Genome- and Community-Level Interaction Insights into Carbon Utilization and Element Cycling Functions of Hydrothermarchaeota in Hydrothermal Sediment.</title>
        <authorList>
            <person name="Zhou Z."/>
            <person name="Liu Y."/>
            <person name="Xu W."/>
            <person name="Pan J."/>
            <person name="Luo Z.H."/>
            <person name="Li M."/>
        </authorList>
    </citation>
    <scope>NUCLEOTIDE SEQUENCE [LARGE SCALE GENOMIC DNA]</scope>
    <source>
        <strain evidence="1">HyVt-527</strain>
    </source>
</reference>
<proteinExistence type="predicted"/>
<dbReference type="PANTHER" id="PTHR35841:SF1">
    <property type="entry name" value="PHOSPHONATES-BINDING PERIPLASMIC PROTEIN"/>
    <property type="match status" value="1"/>
</dbReference>